<dbReference type="EMBL" id="PCDP01000001">
    <property type="protein sequence ID" value="PZM17227.1"/>
    <property type="molecule type" value="Genomic_DNA"/>
</dbReference>
<dbReference type="SUPFAM" id="SSF52833">
    <property type="entry name" value="Thioredoxin-like"/>
    <property type="match status" value="1"/>
</dbReference>
<dbReference type="SFLD" id="SFLDG01150">
    <property type="entry name" value="Main.1:_Beta-like"/>
    <property type="match status" value="1"/>
</dbReference>
<dbReference type="GO" id="GO:0016740">
    <property type="term" value="F:transferase activity"/>
    <property type="evidence" value="ECO:0007669"/>
    <property type="project" value="UniProtKB-KW"/>
</dbReference>
<sequence>MLTLYFSPGTCALASLIALEEGGMAYEPKRVDTSKAEHLTPEYLAINPKGRVPAMVTERGALTETPAILAYIAQVASSARLAPLDDFFAFGRMQAFNNYLCSTVHVNHAHGRRGARWTDDAAAIETMKSKVPQTMGDSFTIIEDKMLAGPWVMGDSYSVADGYLFTMARWLASDGVDRSRFPKVSTHHDRMLTRPAVQRALAVEKA</sequence>
<dbReference type="SFLD" id="SFLDS00019">
    <property type="entry name" value="Glutathione_Transferase_(cytos"/>
    <property type="match status" value="1"/>
</dbReference>
<comment type="caution">
    <text evidence="3">The sequence shown here is derived from an EMBL/GenBank/DDBJ whole genome shotgun (WGS) entry which is preliminary data.</text>
</comment>
<dbReference type="Proteomes" id="UP000248925">
    <property type="component" value="Unassembled WGS sequence"/>
</dbReference>
<evidence type="ECO:0000313" key="4">
    <source>
        <dbReference type="Proteomes" id="UP000248925"/>
    </source>
</evidence>
<dbReference type="CDD" id="cd03057">
    <property type="entry name" value="GST_N_Beta"/>
    <property type="match status" value="1"/>
</dbReference>
<dbReference type="InterPro" id="IPR004045">
    <property type="entry name" value="Glutathione_S-Trfase_N"/>
</dbReference>
<feature type="domain" description="GST C-terminal" evidence="2">
    <location>
        <begin position="86"/>
        <end position="206"/>
    </location>
</feature>
<dbReference type="InterPro" id="IPR040079">
    <property type="entry name" value="Glutathione_S-Trfase"/>
</dbReference>
<dbReference type="OrthoDB" id="7583243at2"/>
<dbReference type="InterPro" id="IPR036249">
    <property type="entry name" value="Thioredoxin-like_sf"/>
</dbReference>
<dbReference type="SUPFAM" id="SSF47616">
    <property type="entry name" value="GST C-terminal domain-like"/>
    <property type="match status" value="1"/>
</dbReference>
<dbReference type="SFLD" id="SFLDG00358">
    <property type="entry name" value="Main_(cytGST)"/>
    <property type="match status" value="1"/>
</dbReference>
<gene>
    <name evidence="3" type="ORF">CPY51_03095</name>
</gene>
<dbReference type="InterPro" id="IPR004046">
    <property type="entry name" value="GST_C"/>
</dbReference>
<evidence type="ECO:0000259" key="2">
    <source>
        <dbReference type="PROSITE" id="PS50405"/>
    </source>
</evidence>
<dbReference type="PANTHER" id="PTHR44051">
    <property type="entry name" value="GLUTATHIONE S-TRANSFERASE-RELATED"/>
    <property type="match status" value="1"/>
</dbReference>
<keyword evidence="4" id="KW-1185">Reference proteome</keyword>
<dbReference type="Pfam" id="PF14497">
    <property type="entry name" value="GST_C_3"/>
    <property type="match status" value="1"/>
</dbReference>
<dbReference type="CDD" id="cd03188">
    <property type="entry name" value="GST_C_Beta"/>
    <property type="match status" value="1"/>
</dbReference>
<organism evidence="3 4">
    <name type="scientific">Rhizobium tubonense</name>
    <dbReference type="NCBI Taxonomy" id="484088"/>
    <lineage>
        <taxon>Bacteria</taxon>
        <taxon>Pseudomonadati</taxon>
        <taxon>Pseudomonadota</taxon>
        <taxon>Alphaproteobacteria</taxon>
        <taxon>Hyphomicrobiales</taxon>
        <taxon>Rhizobiaceae</taxon>
        <taxon>Rhizobium/Agrobacterium group</taxon>
        <taxon>Rhizobium</taxon>
    </lineage>
</organism>
<accession>A0A2W4CXA5</accession>
<evidence type="ECO:0000259" key="1">
    <source>
        <dbReference type="PROSITE" id="PS50404"/>
    </source>
</evidence>
<dbReference type="Gene3D" id="1.20.1050.10">
    <property type="match status" value="1"/>
</dbReference>
<keyword evidence="3" id="KW-0808">Transferase</keyword>
<dbReference type="InterPro" id="IPR036282">
    <property type="entry name" value="Glutathione-S-Trfase_C_sf"/>
</dbReference>
<dbReference type="PANTHER" id="PTHR44051:SF8">
    <property type="entry name" value="GLUTATHIONE S-TRANSFERASE GSTA"/>
    <property type="match status" value="1"/>
</dbReference>
<dbReference type="InterPro" id="IPR010987">
    <property type="entry name" value="Glutathione-S-Trfase_C-like"/>
</dbReference>
<dbReference type="RefSeq" id="WP_111158556.1">
    <property type="nucleotide sequence ID" value="NZ_PCDP01000001.1"/>
</dbReference>
<dbReference type="Gene3D" id="3.40.30.10">
    <property type="entry name" value="Glutaredoxin"/>
    <property type="match status" value="1"/>
</dbReference>
<dbReference type="PROSITE" id="PS50405">
    <property type="entry name" value="GST_CTER"/>
    <property type="match status" value="1"/>
</dbReference>
<protein>
    <submittedName>
        <fullName evidence="3">Glutathione S-transferase</fullName>
    </submittedName>
</protein>
<name>A0A2W4CXA5_9HYPH</name>
<dbReference type="PROSITE" id="PS50404">
    <property type="entry name" value="GST_NTER"/>
    <property type="match status" value="1"/>
</dbReference>
<proteinExistence type="predicted"/>
<dbReference type="AlphaFoldDB" id="A0A2W4CXA5"/>
<dbReference type="Pfam" id="PF02798">
    <property type="entry name" value="GST_N"/>
    <property type="match status" value="1"/>
</dbReference>
<evidence type="ECO:0000313" key="3">
    <source>
        <dbReference type="EMBL" id="PZM17227.1"/>
    </source>
</evidence>
<feature type="domain" description="GST N-terminal" evidence="1">
    <location>
        <begin position="1"/>
        <end position="80"/>
    </location>
</feature>
<reference evidence="3 4" key="1">
    <citation type="journal article" date="2018" name="Sci. Rep.">
        <title>Rhizobium tumorigenes sp. nov., a novel plant tumorigenic bacterium isolated from cane gall tumors on thornless blackberry.</title>
        <authorList>
            <person name="Kuzmanovi N."/>
            <person name="Smalla K."/>
            <person name="Gronow S."/>
            <person name="PuBawska J."/>
        </authorList>
    </citation>
    <scope>NUCLEOTIDE SEQUENCE [LARGE SCALE GENOMIC DNA]</scope>
    <source>
        <strain evidence="3 4">CCBAU 85046</strain>
    </source>
</reference>